<sequence length="200" mass="22482">MSIRSGFHIRPHNSRKTSICCHLMGPRVTETKRMLRRLSTVNLKSWSLHRWGRWSWMLRLQEQHRGGGTYCNNKVGCKDDGRSLSVGMTIYTSATLSLSGIAPPKDTSLNWDLDDLSKCSFYSTPDRCTKATFGAKIKVLVQRARADNECVIRSAFLAGLLSIFLEGMSEGKDLEGKCPNSERENCVLSYEENELDGSVI</sequence>
<evidence type="ECO:0000313" key="2">
    <source>
        <dbReference type="Proteomes" id="UP000799428"/>
    </source>
</evidence>
<proteinExistence type="predicted"/>
<dbReference type="AlphaFoldDB" id="A0A6G1KEF7"/>
<organism evidence="1 2">
    <name type="scientific">Pleomassaria siparia CBS 279.74</name>
    <dbReference type="NCBI Taxonomy" id="1314801"/>
    <lineage>
        <taxon>Eukaryota</taxon>
        <taxon>Fungi</taxon>
        <taxon>Dikarya</taxon>
        <taxon>Ascomycota</taxon>
        <taxon>Pezizomycotina</taxon>
        <taxon>Dothideomycetes</taxon>
        <taxon>Pleosporomycetidae</taxon>
        <taxon>Pleosporales</taxon>
        <taxon>Pleomassariaceae</taxon>
        <taxon>Pleomassaria</taxon>
    </lineage>
</organism>
<name>A0A6G1KEF7_9PLEO</name>
<evidence type="ECO:0000313" key="1">
    <source>
        <dbReference type="EMBL" id="KAF2711276.1"/>
    </source>
</evidence>
<dbReference type="EMBL" id="MU005767">
    <property type="protein sequence ID" value="KAF2711276.1"/>
    <property type="molecule type" value="Genomic_DNA"/>
</dbReference>
<gene>
    <name evidence="1" type="ORF">K504DRAFT_216134</name>
</gene>
<keyword evidence="2" id="KW-1185">Reference proteome</keyword>
<protein>
    <submittedName>
        <fullName evidence="1">Uncharacterized protein</fullName>
    </submittedName>
</protein>
<reference evidence="1" key="1">
    <citation type="journal article" date="2020" name="Stud. Mycol.">
        <title>101 Dothideomycetes genomes: a test case for predicting lifestyles and emergence of pathogens.</title>
        <authorList>
            <person name="Haridas S."/>
            <person name="Albert R."/>
            <person name="Binder M."/>
            <person name="Bloem J."/>
            <person name="Labutti K."/>
            <person name="Salamov A."/>
            <person name="Andreopoulos B."/>
            <person name="Baker S."/>
            <person name="Barry K."/>
            <person name="Bills G."/>
            <person name="Bluhm B."/>
            <person name="Cannon C."/>
            <person name="Castanera R."/>
            <person name="Culley D."/>
            <person name="Daum C."/>
            <person name="Ezra D."/>
            <person name="Gonzalez J."/>
            <person name="Henrissat B."/>
            <person name="Kuo A."/>
            <person name="Liang C."/>
            <person name="Lipzen A."/>
            <person name="Lutzoni F."/>
            <person name="Magnuson J."/>
            <person name="Mondo S."/>
            <person name="Nolan M."/>
            <person name="Ohm R."/>
            <person name="Pangilinan J."/>
            <person name="Park H.-J."/>
            <person name="Ramirez L."/>
            <person name="Alfaro M."/>
            <person name="Sun H."/>
            <person name="Tritt A."/>
            <person name="Yoshinaga Y."/>
            <person name="Zwiers L.-H."/>
            <person name="Turgeon B."/>
            <person name="Goodwin S."/>
            <person name="Spatafora J."/>
            <person name="Crous P."/>
            <person name="Grigoriev I."/>
        </authorList>
    </citation>
    <scope>NUCLEOTIDE SEQUENCE</scope>
    <source>
        <strain evidence="1">CBS 279.74</strain>
    </source>
</reference>
<accession>A0A6G1KEF7</accession>
<dbReference type="Proteomes" id="UP000799428">
    <property type="component" value="Unassembled WGS sequence"/>
</dbReference>